<accession>W3XKH9</accession>
<reference evidence="2" key="1">
    <citation type="journal article" date="2015" name="BMC Genomics">
        <title>Genomic and transcriptomic analysis of the endophytic fungus Pestalotiopsis fici reveals its lifestyle and high potential for synthesis of natural products.</title>
        <authorList>
            <person name="Wang X."/>
            <person name="Zhang X."/>
            <person name="Liu L."/>
            <person name="Xiang M."/>
            <person name="Wang W."/>
            <person name="Sun X."/>
            <person name="Che Y."/>
            <person name="Guo L."/>
            <person name="Liu G."/>
            <person name="Guo L."/>
            <person name="Wang C."/>
            <person name="Yin W.B."/>
            <person name="Stadler M."/>
            <person name="Zhang X."/>
            <person name="Liu X."/>
        </authorList>
    </citation>
    <scope>NUCLEOTIDE SEQUENCE [LARGE SCALE GENOMIC DNA]</scope>
    <source>
        <strain evidence="2">W106-1 / CGMCC3.15140</strain>
    </source>
</reference>
<organism evidence="1 2">
    <name type="scientific">Pestalotiopsis fici (strain W106-1 / CGMCC3.15140)</name>
    <dbReference type="NCBI Taxonomy" id="1229662"/>
    <lineage>
        <taxon>Eukaryota</taxon>
        <taxon>Fungi</taxon>
        <taxon>Dikarya</taxon>
        <taxon>Ascomycota</taxon>
        <taxon>Pezizomycotina</taxon>
        <taxon>Sordariomycetes</taxon>
        <taxon>Xylariomycetidae</taxon>
        <taxon>Amphisphaeriales</taxon>
        <taxon>Sporocadaceae</taxon>
        <taxon>Pestalotiopsis</taxon>
    </lineage>
</organism>
<dbReference type="KEGG" id="pfy:PFICI_00391"/>
<sequence length="473" mass="55558">MVVVHRKHWPPAFKVAVKHPETGRPYHPGSWELNHSEADRLLVEKAGRSNHELTDEERDQIRAMPAMSSPIIVKTLADPSSLTEEERCLAMDWPPEQQRRANIAGVGLGDMDPDQILAQTAADPGWLRTRAQAELIVNRFNVRPRLPRLDFWEFPYDQRTADRLVQKKDDFFVYMKARRQQDLLTRPDPIWTGAKEKVTDLENQVEDKRAYERSREHGMHCLITTPEWIRQLKREDATFGFNIYKTAEVPVLYDEFLAAERKRPSSRILTMATVDTFQELWKYFMNQRVFGQSGEIRYINLLLRGTNQADLERENMVWTTGDLEAPAADAAAFKNHHRLARAGWENGIHPRYFLVMDKEGFPPIKHVIFRHRAIFPEVWIYDAEWAPPPGVDGIHDEDGYQGRIRMRYPYHTYMYFYPLTLEPGFDLKTLWMEQEDKSKPYPFPWTDIGYHDYGYSSEEDEASLGRLWFEGKW</sequence>
<proteinExistence type="predicted"/>
<dbReference type="EMBL" id="KI912109">
    <property type="protein sequence ID" value="ETS86563.1"/>
    <property type="molecule type" value="Genomic_DNA"/>
</dbReference>
<dbReference type="Proteomes" id="UP000030651">
    <property type="component" value="Unassembled WGS sequence"/>
</dbReference>
<dbReference type="AlphaFoldDB" id="W3XKH9"/>
<evidence type="ECO:0000313" key="2">
    <source>
        <dbReference type="Proteomes" id="UP000030651"/>
    </source>
</evidence>
<protein>
    <submittedName>
        <fullName evidence="1">Uncharacterized protein</fullName>
    </submittedName>
</protein>
<name>W3XKH9_PESFW</name>
<dbReference type="GeneID" id="19265404"/>
<dbReference type="InParanoid" id="W3XKH9"/>
<evidence type="ECO:0000313" key="1">
    <source>
        <dbReference type="EMBL" id="ETS86563.1"/>
    </source>
</evidence>
<dbReference type="OrthoDB" id="4777915at2759"/>
<dbReference type="RefSeq" id="XP_007827163.1">
    <property type="nucleotide sequence ID" value="XM_007828972.1"/>
</dbReference>
<dbReference type="HOGENOM" id="CLU_577586_0_0_1"/>
<keyword evidence="2" id="KW-1185">Reference proteome</keyword>
<gene>
    <name evidence="1" type="ORF">PFICI_00391</name>
</gene>